<reference evidence="2 3" key="1">
    <citation type="submission" date="2024-05" db="EMBL/GenBank/DDBJ databases">
        <authorList>
            <person name="Wallberg A."/>
        </authorList>
    </citation>
    <scope>NUCLEOTIDE SEQUENCE [LARGE SCALE GENOMIC DNA]</scope>
</reference>
<evidence type="ECO:0000313" key="2">
    <source>
        <dbReference type="EMBL" id="CAL4250105.1"/>
    </source>
</evidence>
<feature type="non-terminal residue" evidence="2">
    <location>
        <position position="1"/>
    </location>
</feature>
<keyword evidence="3" id="KW-1185">Reference proteome</keyword>
<name>A0AAV2SXH1_MEGNR</name>
<feature type="region of interest" description="Disordered" evidence="1">
    <location>
        <begin position="1"/>
        <end position="37"/>
    </location>
</feature>
<evidence type="ECO:0000256" key="1">
    <source>
        <dbReference type="SAM" id="MobiDB-lite"/>
    </source>
</evidence>
<feature type="compositionally biased region" description="Basic and acidic residues" evidence="1">
    <location>
        <begin position="1"/>
        <end position="10"/>
    </location>
</feature>
<gene>
    <name evidence="2" type="ORF">MNOR_LOCUS41641</name>
</gene>
<sequence length="132" mass="14251">GLSTNEHEESNDCLEESDGSEQLLHPDSPPSSSIKDAGKKVITYRAVQTKIKPRTFVRPSVIAAQQHQVSSGEATTTEADRLSALPVTEQTINYPAVISEIDWPSGQAATMDRLLGSTRVDVVHVLVNTILA</sequence>
<protein>
    <submittedName>
        <fullName evidence="2">Uncharacterized protein</fullName>
    </submittedName>
</protein>
<organism evidence="2 3">
    <name type="scientific">Meganyctiphanes norvegica</name>
    <name type="common">Northern krill</name>
    <name type="synonym">Thysanopoda norvegica</name>
    <dbReference type="NCBI Taxonomy" id="48144"/>
    <lineage>
        <taxon>Eukaryota</taxon>
        <taxon>Metazoa</taxon>
        <taxon>Ecdysozoa</taxon>
        <taxon>Arthropoda</taxon>
        <taxon>Crustacea</taxon>
        <taxon>Multicrustacea</taxon>
        <taxon>Malacostraca</taxon>
        <taxon>Eumalacostraca</taxon>
        <taxon>Eucarida</taxon>
        <taxon>Euphausiacea</taxon>
        <taxon>Euphausiidae</taxon>
        <taxon>Meganyctiphanes</taxon>
    </lineage>
</organism>
<dbReference type="EMBL" id="CAXKWB010162462">
    <property type="protein sequence ID" value="CAL4250105.1"/>
    <property type="molecule type" value="Genomic_DNA"/>
</dbReference>
<accession>A0AAV2SXH1</accession>
<proteinExistence type="predicted"/>
<evidence type="ECO:0000313" key="3">
    <source>
        <dbReference type="Proteomes" id="UP001497623"/>
    </source>
</evidence>
<comment type="caution">
    <text evidence="2">The sequence shown here is derived from an EMBL/GenBank/DDBJ whole genome shotgun (WGS) entry which is preliminary data.</text>
</comment>
<dbReference type="AlphaFoldDB" id="A0AAV2SXH1"/>
<dbReference type="Proteomes" id="UP001497623">
    <property type="component" value="Unassembled WGS sequence"/>
</dbReference>